<evidence type="ECO:0000256" key="2">
    <source>
        <dbReference type="ARBA" id="ARBA00022475"/>
    </source>
</evidence>
<feature type="transmembrane region" description="Helical" evidence="6">
    <location>
        <begin position="286"/>
        <end position="307"/>
    </location>
</feature>
<keyword evidence="8" id="KW-1185">Reference proteome</keyword>
<dbReference type="Proteomes" id="UP000005096">
    <property type="component" value="Chromosome"/>
</dbReference>
<dbReference type="PANTHER" id="PTHR43652:SF2">
    <property type="entry name" value="BASIC AMINO ACID ANTIPORTER YFCC-RELATED"/>
    <property type="match status" value="1"/>
</dbReference>
<feature type="transmembrane region" description="Helical" evidence="6">
    <location>
        <begin position="83"/>
        <end position="101"/>
    </location>
</feature>
<feature type="transmembrane region" description="Helical" evidence="6">
    <location>
        <begin position="168"/>
        <end position="187"/>
    </location>
</feature>
<dbReference type="eggNOG" id="COG1288">
    <property type="taxonomic scope" value="Bacteria"/>
</dbReference>
<keyword evidence="2" id="KW-1003">Cell membrane</keyword>
<evidence type="ECO:0000256" key="6">
    <source>
        <dbReference type="SAM" id="Phobius"/>
    </source>
</evidence>
<dbReference type="InterPro" id="IPR018385">
    <property type="entry name" value="C4_dicarb_anaerob_car-like"/>
</dbReference>
<dbReference type="GO" id="GO:0005886">
    <property type="term" value="C:plasma membrane"/>
    <property type="evidence" value="ECO:0007669"/>
    <property type="project" value="UniProtKB-SubCell"/>
</dbReference>
<gene>
    <name evidence="7" type="ORF">Apau_1009</name>
</gene>
<feature type="transmembrane region" description="Helical" evidence="6">
    <location>
        <begin position="262"/>
        <end position="280"/>
    </location>
</feature>
<keyword evidence="4 6" id="KW-1133">Transmembrane helix</keyword>
<dbReference type="PANTHER" id="PTHR43652">
    <property type="entry name" value="BASIC AMINO ACID ANTIPORTER YFCC-RELATED"/>
    <property type="match status" value="1"/>
</dbReference>
<organism evidence="7 8">
    <name type="scientific">Aminomonas paucivorans DSM 12260</name>
    <dbReference type="NCBI Taxonomy" id="584708"/>
    <lineage>
        <taxon>Bacteria</taxon>
        <taxon>Thermotogati</taxon>
        <taxon>Synergistota</taxon>
        <taxon>Synergistia</taxon>
        <taxon>Synergistales</taxon>
        <taxon>Synergistaceae</taxon>
        <taxon>Aminomonas</taxon>
    </lineage>
</organism>
<protein>
    <submittedName>
        <fullName evidence="7">C4-dicarboxylate anaerobic carrier</fullName>
    </submittedName>
</protein>
<keyword evidence="5 6" id="KW-0472">Membrane</keyword>
<proteinExistence type="predicted"/>
<dbReference type="AlphaFoldDB" id="E3CWY6"/>
<evidence type="ECO:0000256" key="3">
    <source>
        <dbReference type="ARBA" id="ARBA00022692"/>
    </source>
</evidence>
<dbReference type="Pfam" id="PF03606">
    <property type="entry name" value="DcuC"/>
    <property type="match status" value="1"/>
</dbReference>
<evidence type="ECO:0000256" key="5">
    <source>
        <dbReference type="ARBA" id="ARBA00023136"/>
    </source>
</evidence>
<sequence length="469" mass="51707">MSSEPCECKKWYMKVPHTFTILFLLIVLCAVATHFLPAGEFQRVENPATGKMAVVAGTYHHVDPSPVSFFNTFIAVQKGMVDAAAISFFVFLSYASFYTVLKTGGLHAFIGWLLRVMKGKEIVIIPVFMYVFGLAGAIFGMFEETFGFIPLFVGLAIAMGYDAIVGMCMVVVGVGIGFSAAFLNPFTVGLAQKFAEIPLFSGMGFRIASWFVFMTFSVIWVLLYARKVKKDPTKSYVYGVDMGALKLDNEELMNSKFHPRDISIMLLVVLFVALLVWGVIKRGWYFDELAGLFVIMGILCAAVAGWGPDKIAESYVEGFRDIVFGAMVIGLSRGILIVMREGNIIDTVIYGLSLPLASFPAWFSAQGMLFVQTIVSFFIPSGSGMAATTMPIMAPLADLLGFTRQTAVLAFQYGDGFSNIFFPTTLCPVICSIAKVPLEKWWKFFTPLFLALYLLQMIFIGLAVSMGYQ</sequence>
<feature type="transmembrane region" description="Helical" evidence="6">
    <location>
        <begin position="319"/>
        <end position="339"/>
    </location>
</feature>
<dbReference type="HOGENOM" id="CLU_035307_0_1_0"/>
<evidence type="ECO:0000313" key="8">
    <source>
        <dbReference type="Proteomes" id="UP000005096"/>
    </source>
</evidence>
<dbReference type="InterPro" id="IPR051679">
    <property type="entry name" value="DASS-Related_Transporters"/>
</dbReference>
<feature type="transmembrane region" description="Helical" evidence="6">
    <location>
        <begin position="19"/>
        <end position="37"/>
    </location>
</feature>
<evidence type="ECO:0000256" key="4">
    <source>
        <dbReference type="ARBA" id="ARBA00022989"/>
    </source>
</evidence>
<feature type="transmembrane region" description="Helical" evidence="6">
    <location>
        <begin position="420"/>
        <end position="438"/>
    </location>
</feature>
<feature type="transmembrane region" description="Helical" evidence="6">
    <location>
        <begin position="145"/>
        <end position="161"/>
    </location>
</feature>
<name>E3CWY6_9BACT</name>
<feature type="transmembrane region" description="Helical" evidence="6">
    <location>
        <begin position="122"/>
        <end position="139"/>
    </location>
</feature>
<evidence type="ECO:0000256" key="1">
    <source>
        <dbReference type="ARBA" id="ARBA00004651"/>
    </source>
</evidence>
<accession>E3CWY6</accession>
<evidence type="ECO:0000313" key="7">
    <source>
        <dbReference type="EMBL" id="EFQ23436.1"/>
    </source>
</evidence>
<feature type="transmembrane region" description="Helical" evidence="6">
    <location>
        <begin position="207"/>
        <end position="225"/>
    </location>
</feature>
<dbReference type="OrthoDB" id="2668at2"/>
<dbReference type="PaxDb" id="584708-Apau_1009"/>
<reference evidence="7 8" key="1">
    <citation type="journal article" date="2010" name="Stand. Genomic Sci.">
        <title>Non-contiguous finished genome sequence of Aminomonas paucivorans type strain (GLU-3).</title>
        <authorList>
            <person name="Pitluck S."/>
            <person name="Yasawong M."/>
            <person name="Held B."/>
            <person name="Lapidus A."/>
            <person name="Nolan M."/>
            <person name="Copeland A."/>
            <person name="Lucas S."/>
            <person name="Del Rio T.G."/>
            <person name="Tice H."/>
            <person name="Cheng J.F."/>
            <person name="Chertkov O."/>
            <person name="Goodwin L."/>
            <person name="Tapia R."/>
            <person name="Han C."/>
            <person name="Liolios K."/>
            <person name="Ivanova N."/>
            <person name="Mavromatis K."/>
            <person name="Ovchinnikova G."/>
            <person name="Pati A."/>
            <person name="Chen A."/>
            <person name="Palaniappan K."/>
            <person name="Land M."/>
            <person name="Hauser L."/>
            <person name="Chang Y.J."/>
            <person name="Jeffries C.D."/>
            <person name="Pukall R."/>
            <person name="Spring S."/>
            <person name="Rohde M."/>
            <person name="Sikorski J."/>
            <person name="Goker M."/>
            <person name="Woyke T."/>
            <person name="Bristow J."/>
            <person name="Eisen J.A."/>
            <person name="Markowitz V."/>
            <person name="Hugenholtz P."/>
            <person name="Kyrpides N.C."/>
            <person name="Klenk H.P."/>
        </authorList>
    </citation>
    <scope>NUCLEOTIDE SEQUENCE [LARGE SCALE GENOMIC DNA]</scope>
    <source>
        <strain evidence="7 8">DSM 12260</strain>
    </source>
</reference>
<dbReference type="STRING" id="584708.Apau_1009"/>
<keyword evidence="3 6" id="KW-0812">Transmembrane</keyword>
<dbReference type="EMBL" id="CM001022">
    <property type="protein sequence ID" value="EFQ23436.1"/>
    <property type="molecule type" value="Genomic_DNA"/>
</dbReference>
<comment type="subcellular location">
    <subcellularLocation>
        <location evidence="1">Cell membrane</location>
        <topology evidence="1">Multi-pass membrane protein</topology>
    </subcellularLocation>
</comment>
<feature type="transmembrane region" description="Helical" evidence="6">
    <location>
        <begin position="450"/>
        <end position="468"/>
    </location>
</feature>